<accession>A0ABS5WLX1</accession>
<feature type="signal peptide" evidence="1">
    <location>
        <begin position="1"/>
        <end position="20"/>
    </location>
</feature>
<protein>
    <recommendedName>
        <fullName evidence="4">Lipoprotein</fullName>
    </recommendedName>
</protein>
<organism evidence="2 3">
    <name type="scientific">Falsiruegeria litorea</name>
    <dbReference type="NCBI Taxonomy" id="1280831"/>
    <lineage>
        <taxon>Bacteria</taxon>
        <taxon>Pseudomonadati</taxon>
        <taxon>Pseudomonadota</taxon>
        <taxon>Alphaproteobacteria</taxon>
        <taxon>Rhodobacterales</taxon>
        <taxon>Roseobacteraceae</taxon>
        <taxon>Falsiruegeria</taxon>
    </lineage>
</organism>
<evidence type="ECO:0000256" key="1">
    <source>
        <dbReference type="SAM" id="SignalP"/>
    </source>
</evidence>
<name>A0ABS5WLX1_9RHOB</name>
<evidence type="ECO:0008006" key="4">
    <source>
        <dbReference type="Google" id="ProtNLM"/>
    </source>
</evidence>
<keyword evidence="3" id="KW-1185">Reference proteome</keyword>
<sequence>MSRMAVTLAGAALILVNACSGSSDISQKNPNYYSAKLRDGTISGTYNPVGYDADLVKSQIKAYCVDMRLGGYSEAPTEGGLMAFGATCATGANLSSGFMEVERLFNGEFSVEIAGI</sequence>
<dbReference type="RefSeq" id="WP_147232903.1">
    <property type="nucleotide sequence ID" value="NZ_JAHHDY010000007.1"/>
</dbReference>
<keyword evidence="1" id="KW-0732">Signal</keyword>
<feature type="chain" id="PRO_5047330413" description="Lipoprotein" evidence="1">
    <location>
        <begin position="21"/>
        <end position="116"/>
    </location>
</feature>
<dbReference type="Proteomes" id="UP000763802">
    <property type="component" value="Unassembled WGS sequence"/>
</dbReference>
<gene>
    <name evidence="2" type="ORF">KL867_03575</name>
</gene>
<dbReference type="EMBL" id="JAHHDY010000007">
    <property type="protein sequence ID" value="MBT3140122.1"/>
    <property type="molecule type" value="Genomic_DNA"/>
</dbReference>
<comment type="caution">
    <text evidence="2">The sequence shown here is derived from an EMBL/GenBank/DDBJ whole genome shotgun (WGS) entry which is preliminary data.</text>
</comment>
<reference evidence="2 3" key="1">
    <citation type="submission" date="2021-05" db="EMBL/GenBank/DDBJ databases">
        <title>Draft genomes of marine bacteria isolated from model chitin particles.</title>
        <authorList>
            <person name="Datta M.S."/>
            <person name="Schwartzman J.A."/>
            <person name="Cordero O."/>
        </authorList>
    </citation>
    <scope>NUCLEOTIDE SEQUENCE [LARGE SCALE GENOMIC DNA]</scope>
    <source>
        <strain evidence="2 3">4E07</strain>
    </source>
</reference>
<evidence type="ECO:0000313" key="2">
    <source>
        <dbReference type="EMBL" id="MBT3140122.1"/>
    </source>
</evidence>
<evidence type="ECO:0000313" key="3">
    <source>
        <dbReference type="Proteomes" id="UP000763802"/>
    </source>
</evidence>
<proteinExistence type="predicted"/>